<dbReference type="SUPFAM" id="SSF82185">
    <property type="entry name" value="Histone H3 K4-specific methyltransferase SET7/9 N-terminal domain"/>
    <property type="match status" value="1"/>
</dbReference>
<gene>
    <name evidence="1" type="ORF">EHO59_11310</name>
</gene>
<evidence type="ECO:0000313" key="2">
    <source>
        <dbReference type="Proteomes" id="UP000297453"/>
    </source>
</evidence>
<dbReference type="Proteomes" id="UP000297453">
    <property type="component" value="Unassembled WGS sequence"/>
</dbReference>
<reference evidence="1" key="1">
    <citation type="journal article" date="2019" name="PLoS Negl. Trop. Dis.">
        <title>Revisiting the worldwide diversity of Leptospira species in the environment.</title>
        <authorList>
            <person name="Vincent A.T."/>
            <person name="Schiettekatte O."/>
            <person name="Bourhy P."/>
            <person name="Veyrier F.J."/>
            <person name="Picardeau M."/>
        </authorList>
    </citation>
    <scope>NUCLEOTIDE SEQUENCE [LARGE SCALE GENOMIC DNA]</scope>
    <source>
        <strain evidence="1">SSS9</strain>
    </source>
</reference>
<organism evidence="1 2">
    <name type="scientific">Leptospira semungkisensis</name>
    <dbReference type="NCBI Taxonomy" id="2484985"/>
    <lineage>
        <taxon>Bacteria</taxon>
        <taxon>Pseudomonadati</taxon>
        <taxon>Spirochaetota</taxon>
        <taxon>Spirochaetia</taxon>
        <taxon>Leptospirales</taxon>
        <taxon>Leptospiraceae</taxon>
        <taxon>Leptospira</taxon>
    </lineage>
</organism>
<evidence type="ECO:0008006" key="3">
    <source>
        <dbReference type="Google" id="ProtNLM"/>
    </source>
</evidence>
<sequence length="192" mass="22281">MKSAYFILILIVLCFLNVFCSDQLVVEEGNQNIARSGKYVLYKGEKFTGTLDAYLEPVDVVRKTQYVNGLRDGLETDIYPDGRTASERTYSKGKKEGTHKGWHENGKRRFHYEFKNDQFDGESWEWYSSGELYTFGKFKEGRAIGRKIWRKSGQIYLNQVYFHENSFGLPGSKICKRVKGAELDPKSEERNL</sequence>
<proteinExistence type="predicted"/>
<dbReference type="EMBL" id="RQEP01000016">
    <property type="protein sequence ID" value="TGK01689.1"/>
    <property type="molecule type" value="Genomic_DNA"/>
</dbReference>
<dbReference type="Gene3D" id="3.90.930.1">
    <property type="match status" value="1"/>
</dbReference>
<accession>A0A4V3JBB8</accession>
<dbReference type="AlphaFoldDB" id="A0A4V3JBB8"/>
<dbReference type="RefSeq" id="WP_135588045.1">
    <property type="nucleotide sequence ID" value="NZ_RQEP01000016.1"/>
</dbReference>
<name>A0A4V3JBB8_9LEPT</name>
<evidence type="ECO:0000313" key="1">
    <source>
        <dbReference type="EMBL" id="TGK01689.1"/>
    </source>
</evidence>
<keyword evidence="2" id="KW-1185">Reference proteome</keyword>
<dbReference type="OrthoDB" id="336989at2"/>
<protein>
    <recommendedName>
        <fullName evidence="3">Membrane-binding protein</fullName>
    </recommendedName>
</protein>
<comment type="caution">
    <text evidence="1">The sequence shown here is derived from an EMBL/GenBank/DDBJ whole genome shotgun (WGS) entry which is preliminary data.</text>
</comment>